<evidence type="ECO:0000256" key="3">
    <source>
        <dbReference type="ARBA" id="ARBA00022605"/>
    </source>
</evidence>
<dbReference type="InterPro" id="IPR029062">
    <property type="entry name" value="Class_I_gatase-like"/>
</dbReference>
<keyword evidence="3" id="KW-0028">Amino-acid biosynthesis</keyword>
<proteinExistence type="inferred from homology"/>
<keyword evidence="6" id="KW-0368">Histidine biosynthesis</keyword>
<evidence type="ECO:0000313" key="11">
    <source>
        <dbReference type="EMBL" id="KKN15473.1"/>
    </source>
</evidence>
<evidence type="ECO:0000256" key="2">
    <source>
        <dbReference type="ARBA" id="ARBA00011152"/>
    </source>
</evidence>
<evidence type="ECO:0000256" key="8">
    <source>
        <dbReference type="ARBA" id="ARBA00047838"/>
    </source>
</evidence>
<dbReference type="GO" id="GO:0000107">
    <property type="term" value="F:imidazoleglycerol-phosphate synthase activity"/>
    <property type="evidence" value="ECO:0007669"/>
    <property type="project" value="TreeGrafter"/>
</dbReference>
<dbReference type="UniPathway" id="UPA00031">
    <property type="reaction ID" value="UER00010"/>
</dbReference>
<dbReference type="Pfam" id="PF00117">
    <property type="entry name" value="GATase"/>
    <property type="match status" value="1"/>
</dbReference>
<dbReference type="HAMAP" id="MF_00278">
    <property type="entry name" value="HisH"/>
    <property type="match status" value="1"/>
</dbReference>
<dbReference type="InterPro" id="IPR017926">
    <property type="entry name" value="GATASE"/>
</dbReference>
<evidence type="ECO:0000256" key="7">
    <source>
        <dbReference type="ARBA" id="ARBA00023239"/>
    </source>
</evidence>
<gene>
    <name evidence="11" type="ORF">LCGC14_0985680</name>
</gene>
<accession>A0A0F9RDY6</accession>
<evidence type="ECO:0000256" key="4">
    <source>
        <dbReference type="ARBA" id="ARBA00022801"/>
    </source>
</evidence>
<dbReference type="PROSITE" id="PS51273">
    <property type="entry name" value="GATASE_TYPE_1"/>
    <property type="match status" value="1"/>
</dbReference>
<dbReference type="PANTHER" id="PTHR42701">
    <property type="entry name" value="IMIDAZOLE GLYCEROL PHOSPHATE SYNTHASE SUBUNIT HISH"/>
    <property type="match status" value="1"/>
</dbReference>
<name>A0A0F9RDY6_9ZZZZ</name>
<dbReference type="GO" id="GO:0000105">
    <property type="term" value="P:L-histidine biosynthetic process"/>
    <property type="evidence" value="ECO:0007669"/>
    <property type="project" value="UniProtKB-UniPathway"/>
</dbReference>
<dbReference type="PANTHER" id="PTHR42701:SF1">
    <property type="entry name" value="IMIDAZOLE GLYCEROL PHOSPHATE SYNTHASE SUBUNIT HISH"/>
    <property type="match status" value="1"/>
</dbReference>
<dbReference type="EMBL" id="LAZR01003709">
    <property type="protein sequence ID" value="KKN15473.1"/>
    <property type="molecule type" value="Genomic_DNA"/>
</dbReference>
<sequence>MIVIIDYGLGNLLSVANALRAIEVDAIISHKEEDIIKADKLILPGVGAFSNGMRNLKSRGLIKILNNEVFENKKPILGICLGIQLFAEMSHERGIHEGLGWISNSSVDRIIPSDPSLKVPHVGWDVVKYKKNSLFEGLQMNPEFYFVHSFYVNCSEDIITSTFDYGGTFTASIMKENIYGTQFHPEKSQKNGLKMLKNFSEL</sequence>
<dbReference type="CDD" id="cd01748">
    <property type="entry name" value="GATase1_IGP_Synthase"/>
    <property type="match status" value="1"/>
</dbReference>
<reference evidence="11" key="1">
    <citation type="journal article" date="2015" name="Nature">
        <title>Complex archaea that bridge the gap between prokaryotes and eukaryotes.</title>
        <authorList>
            <person name="Spang A."/>
            <person name="Saw J.H."/>
            <person name="Jorgensen S.L."/>
            <person name="Zaremba-Niedzwiedzka K."/>
            <person name="Martijn J."/>
            <person name="Lind A.E."/>
            <person name="van Eijk R."/>
            <person name="Schleper C."/>
            <person name="Guy L."/>
            <person name="Ettema T.J."/>
        </authorList>
    </citation>
    <scope>NUCLEOTIDE SEQUENCE</scope>
</reference>
<keyword evidence="7" id="KW-0456">Lyase</keyword>
<evidence type="ECO:0000259" key="10">
    <source>
        <dbReference type="Pfam" id="PF00117"/>
    </source>
</evidence>
<evidence type="ECO:0000256" key="6">
    <source>
        <dbReference type="ARBA" id="ARBA00023102"/>
    </source>
</evidence>
<evidence type="ECO:0000256" key="1">
    <source>
        <dbReference type="ARBA" id="ARBA00005091"/>
    </source>
</evidence>
<comment type="pathway">
    <text evidence="1">Amino-acid biosynthesis; L-histidine biosynthesis; L-histidine from 5-phospho-alpha-D-ribose 1-diphosphate: step 5/9.</text>
</comment>
<organism evidence="11">
    <name type="scientific">marine sediment metagenome</name>
    <dbReference type="NCBI Taxonomy" id="412755"/>
    <lineage>
        <taxon>unclassified sequences</taxon>
        <taxon>metagenomes</taxon>
        <taxon>ecological metagenomes</taxon>
    </lineage>
</organism>
<dbReference type="Gene3D" id="3.40.50.880">
    <property type="match status" value="1"/>
</dbReference>
<comment type="catalytic activity">
    <reaction evidence="8">
        <text>5-[(5-phospho-1-deoxy-D-ribulos-1-ylimino)methylamino]-1-(5-phospho-beta-D-ribosyl)imidazole-4-carboxamide + L-glutamine = D-erythro-1-(imidazol-4-yl)glycerol 3-phosphate + 5-amino-1-(5-phospho-beta-D-ribosyl)imidazole-4-carboxamide + L-glutamate + H(+)</text>
        <dbReference type="Rhea" id="RHEA:24793"/>
        <dbReference type="ChEBI" id="CHEBI:15378"/>
        <dbReference type="ChEBI" id="CHEBI:29985"/>
        <dbReference type="ChEBI" id="CHEBI:58278"/>
        <dbReference type="ChEBI" id="CHEBI:58359"/>
        <dbReference type="ChEBI" id="CHEBI:58475"/>
        <dbReference type="ChEBI" id="CHEBI:58525"/>
        <dbReference type="EC" id="4.3.2.10"/>
    </reaction>
</comment>
<dbReference type="GO" id="GO:0004359">
    <property type="term" value="F:glutaminase activity"/>
    <property type="evidence" value="ECO:0007669"/>
    <property type="project" value="UniProtKB-EC"/>
</dbReference>
<comment type="subunit">
    <text evidence="2">Heterodimer of HisH and HisF.</text>
</comment>
<dbReference type="PIRSF" id="PIRSF000495">
    <property type="entry name" value="Amidotransf_hisH"/>
    <property type="match status" value="1"/>
</dbReference>
<dbReference type="SUPFAM" id="SSF52317">
    <property type="entry name" value="Class I glutamine amidotransferase-like"/>
    <property type="match status" value="1"/>
</dbReference>
<comment type="caution">
    <text evidence="11">The sequence shown here is derived from an EMBL/GenBank/DDBJ whole genome shotgun (WGS) entry which is preliminary data.</text>
</comment>
<comment type="catalytic activity">
    <reaction evidence="9">
        <text>L-glutamine + H2O = L-glutamate + NH4(+)</text>
        <dbReference type="Rhea" id="RHEA:15889"/>
        <dbReference type="ChEBI" id="CHEBI:15377"/>
        <dbReference type="ChEBI" id="CHEBI:28938"/>
        <dbReference type="ChEBI" id="CHEBI:29985"/>
        <dbReference type="ChEBI" id="CHEBI:58359"/>
        <dbReference type="EC" id="3.5.1.2"/>
    </reaction>
</comment>
<dbReference type="GO" id="GO:0016829">
    <property type="term" value="F:lyase activity"/>
    <property type="evidence" value="ECO:0007669"/>
    <property type="project" value="UniProtKB-KW"/>
</dbReference>
<feature type="domain" description="Glutamine amidotransferase" evidence="10">
    <location>
        <begin position="3"/>
        <end position="199"/>
    </location>
</feature>
<keyword evidence="4" id="KW-0378">Hydrolase</keyword>
<dbReference type="NCBIfam" id="TIGR01855">
    <property type="entry name" value="IMP_synth_hisH"/>
    <property type="match status" value="1"/>
</dbReference>
<dbReference type="AlphaFoldDB" id="A0A0F9RDY6"/>
<evidence type="ECO:0000256" key="9">
    <source>
        <dbReference type="ARBA" id="ARBA00049534"/>
    </source>
</evidence>
<evidence type="ECO:0000256" key="5">
    <source>
        <dbReference type="ARBA" id="ARBA00022962"/>
    </source>
</evidence>
<protein>
    <recommendedName>
        <fullName evidence="10">Glutamine amidotransferase domain-containing protein</fullName>
    </recommendedName>
</protein>
<keyword evidence="5" id="KW-0315">Glutamine amidotransferase</keyword>
<dbReference type="InterPro" id="IPR010139">
    <property type="entry name" value="Imidazole-glycPsynth_HisH"/>
</dbReference>